<protein>
    <submittedName>
        <fullName evidence="1">Uncharacterized protein</fullName>
    </submittedName>
</protein>
<name>A0A813DLL1_POLGL</name>
<feature type="non-terminal residue" evidence="1">
    <location>
        <position position="155"/>
    </location>
</feature>
<dbReference type="EMBL" id="CAJNNV010002318">
    <property type="protein sequence ID" value="CAE8587012.1"/>
    <property type="molecule type" value="Genomic_DNA"/>
</dbReference>
<evidence type="ECO:0000313" key="1">
    <source>
        <dbReference type="EMBL" id="CAE8587012.1"/>
    </source>
</evidence>
<proteinExistence type="predicted"/>
<sequence>DRDVLRSGDSESNTAAAPRCADARLRLLALSGQALPADRCKGIQAVPARCSQVRLSAQLLRAELSSSARRLRVERPGPLIALAFPERVARKGKNGRFILRDGTACTVEDPFLKEEEFLAVARLRNGHSVTLAAPLSAAEAAGAVLSYVADDLKKS</sequence>
<dbReference type="Proteomes" id="UP000654075">
    <property type="component" value="Unassembled WGS sequence"/>
</dbReference>
<keyword evidence="2" id="KW-1185">Reference proteome</keyword>
<dbReference type="OrthoDB" id="447971at2759"/>
<gene>
    <name evidence="1" type="ORF">PGLA1383_LOCUS5853</name>
</gene>
<reference evidence="1" key="1">
    <citation type="submission" date="2021-02" db="EMBL/GenBank/DDBJ databases">
        <authorList>
            <person name="Dougan E. K."/>
            <person name="Rhodes N."/>
            <person name="Thang M."/>
            <person name="Chan C."/>
        </authorList>
    </citation>
    <scope>NUCLEOTIDE SEQUENCE</scope>
</reference>
<accession>A0A813DLL1</accession>
<dbReference type="AlphaFoldDB" id="A0A813DLL1"/>
<comment type="caution">
    <text evidence="1">The sequence shown here is derived from an EMBL/GenBank/DDBJ whole genome shotgun (WGS) entry which is preliminary data.</text>
</comment>
<organism evidence="1 2">
    <name type="scientific">Polarella glacialis</name>
    <name type="common">Dinoflagellate</name>
    <dbReference type="NCBI Taxonomy" id="89957"/>
    <lineage>
        <taxon>Eukaryota</taxon>
        <taxon>Sar</taxon>
        <taxon>Alveolata</taxon>
        <taxon>Dinophyceae</taxon>
        <taxon>Suessiales</taxon>
        <taxon>Suessiaceae</taxon>
        <taxon>Polarella</taxon>
    </lineage>
</organism>
<evidence type="ECO:0000313" key="2">
    <source>
        <dbReference type="Proteomes" id="UP000654075"/>
    </source>
</evidence>